<proteinExistence type="predicted"/>
<name>A0AAU6WTU3_9FLAO</name>
<dbReference type="Proteomes" id="UP001463665">
    <property type="component" value="Chromosome"/>
</dbReference>
<sequence length="91" mass="10621">METKIISSDPNEKIIYKYYQTGVHDYKVDFYSVDKAGTTKLFEHYFNDALFASEPYHISENDEALIIKTRLFSQARTFVTRSGKSIILTNR</sequence>
<accession>A0AAU6WTU3</accession>
<dbReference type="EMBL" id="CP154834">
    <property type="protein sequence ID" value="XAO75989.1"/>
    <property type="molecule type" value="Genomic_DNA"/>
</dbReference>
<reference evidence="1 2" key="1">
    <citation type="submission" date="2024-04" db="EMBL/GenBank/DDBJ databases">
        <title>Genome sequencing and assembly of rice foliar adapted Chryseobacterium endophyticum OsEnb-ALM-A6.</title>
        <authorList>
            <person name="Kumar S."/>
            <person name="Javed M."/>
            <person name="Chouhan V."/>
            <person name="Charishma K."/>
            <person name="Patel A."/>
            <person name="Kumar M."/>
            <person name="Sahu K.P."/>
            <person name="Kumar A."/>
        </authorList>
    </citation>
    <scope>NUCLEOTIDE SEQUENCE [LARGE SCALE GENOMIC DNA]</scope>
    <source>
        <strain evidence="1 2">OsEnb-ALM-A6</strain>
    </source>
</reference>
<gene>
    <name evidence="1" type="ORF">AAFP95_09320</name>
</gene>
<dbReference type="AlphaFoldDB" id="A0AAU6WTU3"/>
<evidence type="ECO:0000313" key="1">
    <source>
        <dbReference type="EMBL" id="XAO75989.1"/>
    </source>
</evidence>
<organism evidence="1 2">
    <name type="scientific">Chryseobacterium endophyticum</name>
    <dbReference type="NCBI Taxonomy" id="1854762"/>
    <lineage>
        <taxon>Bacteria</taxon>
        <taxon>Pseudomonadati</taxon>
        <taxon>Bacteroidota</taxon>
        <taxon>Flavobacteriia</taxon>
        <taxon>Flavobacteriales</taxon>
        <taxon>Weeksellaceae</taxon>
        <taxon>Chryseobacterium group</taxon>
        <taxon>Chryseobacterium</taxon>
    </lineage>
</organism>
<dbReference type="RefSeq" id="WP_294232039.1">
    <property type="nucleotide sequence ID" value="NZ_CP154834.1"/>
</dbReference>
<keyword evidence="2" id="KW-1185">Reference proteome</keyword>
<protein>
    <submittedName>
        <fullName evidence="1">Uncharacterized protein</fullName>
    </submittedName>
</protein>
<evidence type="ECO:0000313" key="2">
    <source>
        <dbReference type="Proteomes" id="UP001463665"/>
    </source>
</evidence>